<sequence>MTGSSDDARPGETPTQRADRNWDELLQELRVAQTGVQVLTGFLLTLPFQARFAHLDAVQRATYLTAVVLGVVSIALLIAPVSSHRLLFHQHKKRVLVETSNRLAKAGLTTLGLTVGSVILLVFDVVVGRTAGIVVGGAMLLLFLLVWFVLPKVVLARASDSA</sequence>
<reference evidence="2 3" key="1">
    <citation type="submission" date="2019-06" db="EMBL/GenBank/DDBJ databases">
        <title>Sequencing the genomes of 1000 actinobacteria strains.</title>
        <authorList>
            <person name="Klenk H.-P."/>
        </authorList>
    </citation>
    <scope>NUCLEOTIDE SEQUENCE [LARGE SCALE GENOMIC DNA]</scope>
    <source>
        <strain evidence="2 3">DSM 18082</strain>
    </source>
</reference>
<feature type="transmembrane region" description="Helical" evidence="1">
    <location>
        <begin position="103"/>
        <end position="123"/>
    </location>
</feature>
<dbReference type="Pfam" id="PF19853">
    <property type="entry name" value="DUF6328"/>
    <property type="match status" value="1"/>
</dbReference>
<evidence type="ECO:0000313" key="3">
    <source>
        <dbReference type="Proteomes" id="UP000319514"/>
    </source>
</evidence>
<dbReference type="InterPro" id="IPR046291">
    <property type="entry name" value="DUF6328"/>
</dbReference>
<keyword evidence="1" id="KW-0812">Transmembrane</keyword>
<feature type="transmembrane region" description="Helical" evidence="1">
    <location>
        <begin position="129"/>
        <end position="150"/>
    </location>
</feature>
<evidence type="ECO:0000256" key="1">
    <source>
        <dbReference type="SAM" id="Phobius"/>
    </source>
</evidence>
<keyword evidence="3" id="KW-1185">Reference proteome</keyword>
<dbReference type="AlphaFoldDB" id="A0A542Z9W5"/>
<dbReference type="OrthoDB" id="3625784at2"/>
<feature type="transmembrane region" description="Helical" evidence="1">
    <location>
        <begin position="61"/>
        <end position="82"/>
    </location>
</feature>
<gene>
    <name evidence="2" type="ORF">FB474_3912</name>
</gene>
<protein>
    <recommendedName>
        <fullName evidence="4">Sodium:proton antiporter</fullName>
    </recommendedName>
</protein>
<dbReference type="EMBL" id="VFOQ01000002">
    <property type="protein sequence ID" value="TQL57137.1"/>
    <property type="molecule type" value="Genomic_DNA"/>
</dbReference>
<keyword evidence="1" id="KW-0472">Membrane</keyword>
<evidence type="ECO:0008006" key="4">
    <source>
        <dbReference type="Google" id="ProtNLM"/>
    </source>
</evidence>
<keyword evidence="1" id="KW-1133">Transmembrane helix</keyword>
<evidence type="ECO:0000313" key="2">
    <source>
        <dbReference type="EMBL" id="TQL57137.1"/>
    </source>
</evidence>
<proteinExistence type="predicted"/>
<dbReference type="RefSeq" id="WP_141790464.1">
    <property type="nucleotide sequence ID" value="NZ_BAAAKX010000006.1"/>
</dbReference>
<accession>A0A542Z9W5</accession>
<organism evidence="2 3">
    <name type="scientific">Oryzihumus leptocrescens</name>
    <dbReference type="NCBI Taxonomy" id="297536"/>
    <lineage>
        <taxon>Bacteria</taxon>
        <taxon>Bacillati</taxon>
        <taxon>Actinomycetota</taxon>
        <taxon>Actinomycetes</taxon>
        <taxon>Micrococcales</taxon>
        <taxon>Intrasporangiaceae</taxon>
        <taxon>Oryzihumus</taxon>
    </lineage>
</organism>
<comment type="caution">
    <text evidence="2">The sequence shown here is derived from an EMBL/GenBank/DDBJ whole genome shotgun (WGS) entry which is preliminary data.</text>
</comment>
<name>A0A542Z9W5_9MICO</name>
<dbReference type="Proteomes" id="UP000319514">
    <property type="component" value="Unassembled WGS sequence"/>
</dbReference>